<organism evidence="1">
    <name type="scientific">Tanacetum cinerariifolium</name>
    <name type="common">Dalmatian daisy</name>
    <name type="synonym">Chrysanthemum cinerariifolium</name>
    <dbReference type="NCBI Taxonomy" id="118510"/>
    <lineage>
        <taxon>Eukaryota</taxon>
        <taxon>Viridiplantae</taxon>
        <taxon>Streptophyta</taxon>
        <taxon>Embryophyta</taxon>
        <taxon>Tracheophyta</taxon>
        <taxon>Spermatophyta</taxon>
        <taxon>Magnoliopsida</taxon>
        <taxon>eudicotyledons</taxon>
        <taxon>Gunneridae</taxon>
        <taxon>Pentapetalae</taxon>
        <taxon>asterids</taxon>
        <taxon>campanulids</taxon>
        <taxon>Asterales</taxon>
        <taxon>Asteraceae</taxon>
        <taxon>Asteroideae</taxon>
        <taxon>Anthemideae</taxon>
        <taxon>Anthemidinae</taxon>
        <taxon>Tanacetum</taxon>
    </lineage>
</organism>
<feature type="non-terminal residue" evidence="1">
    <location>
        <position position="1"/>
    </location>
</feature>
<protein>
    <submittedName>
        <fullName evidence="1">Uncharacterized protein</fullName>
    </submittedName>
</protein>
<evidence type="ECO:0000313" key="1">
    <source>
        <dbReference type="EMBL" id="GFC98973.1"/>
    </source>
</evidence>
<proteinExistence type="predicted"/>
<comment type="caution">
    <text evidence="1">The sequence shown here is derived from an EMBL/GenBank/DDBJ whole genome shotgun (WGS) entry which is preliminary data.</text>
</comment>
<reference evidence="1" key="1">
    <citation type="journal article" date="2019" name="Sci. Rep.">
        <title>Draft genome of Tanacetum cinerariifolium, the natural source of mosquito coil.</title>
        <authorList>
            <person name="Yamashiro T."/>
            <person name="Shiraishi A."/>
            <person name="Satake H."/>
            <person name="Nakayama K."/>
        </authorList>
    </citation>
    <scope>NUCLEOTIDE SEQUENCE</scope>
</reference>
<dbReference type="EMBL" id="BKCJ011175452">
    <property type="protein sequence ID" value="GFC98973.1"/>
    <property type="molecule type" value="Genomic_DNA"/>
</dbReference>
<accession>A0A699SQ91</accession>
<sequence length="41" mass="4754">CLVCVGKCWSGRGKWWVVVEWQEKRGKWGCRELAGKMVKGE</sequence>
<gene>
    <name evidence="1" type="ORF">Tci_870943</name>
</gene>
<dbReference type="AlphaFoldDB" id="A0A699SQ91"/>
<name>A0A699SQ91_TANCI</name>